<dbReference type="PRINTS" id="PR00171">
    <property type="entry name" value="SUGRTRNSPORT"/>
</dbReference>
<dbReference type="GO" id="GO:0016020">
    <property type="term" value="C:membrane"/>
    <property type="evidence" value="ECO:0007669"/>
    <property type="project" value="UniProtKB-SubCell"/>
</dbReference>
<evidence type="ECO:0000256" key="1">
    <source>
        <dbReference type="ARBA" id="ARBA00004141"/>
    </source>
</evidence>
<feature type="transmembrane region" description="Helical" evidence="8">
    <location>
        <begin position="335"/>
        <end position="352"/>
    </location>
</feature>
<comment type="subcellular location">
    <subcellularLocation>
        <location evidence="1">Membrane</location>
        <topology evidence="1">Multi-pass membrane protein</topology>
    </subcellularLocation>
</comment>
<keyword evidence="11" id="KW-0762">Sugar transport</keyword>
<dbReference type="EMBL" id="NRDI02000004">
    <property type="protein sequence ID" value="KAI1516896.1"/>
    <property type="molecule type" value="Genomic_DNA"/>
</dbReference>
<protein>
    <submittedName>
        <fullName evidence="11">Sugar transporter STL1</fullName>
    </submittedName>
</protein>
<dbReference type="Proteomes" id="UP000249757">
    <property type="component" value="Unassembled WGS sequence"/>
</dbReference>
<evidence type="ECO:0000313" key="10">
    <source>
        <dbReference type="EMBL" id="KAI1506930.1"/>
    </source>
</evidence>
<accession>A0A922ST66</accession>
<dbReference type="AlphaFoldDB" id="A0A922ST66"/>
<dbReference type="Gene3D" id="1.20.1250.20">
    <property type="entry name" value="MFS general substrate transporter like domains"/>
    <property type="match status" value="1"/>
</dbReference>
<feature type="transmembrane region" description="Helical" evidence="8">
    <location>
        <begin position="250"/>
        <end position="271"/>
    </location>
</feature>
<feature type="transmembrane region" description="Helical" evidence="8">
    <location>
        <begin position="550"/>
        <end position="574"/>
    </location>
</feature>
<feature type="transmembrane region" description="Helical" evidence="8">
    <location>
        <begin position="586"/>
        <end position="606"/>
    </location>
</feature>
<evidence type="ECO:0000256" key="5">
    <source>
        <dbReference type="ARBA" id="ARBA00022989"/>
    </source>
</evidence>
<dbReference type="InterPro" id="IPR050360">
    <property type="entry name" value="MFS_Sugar_Transporters"/>
</dbReference>
<dbReference type="PANTHER" id="PTHR48022">
    <property type="entry name" value="PLASTIDIC GLUCOSE TRANSPORTER 4"/>
    <property type="match status" value="1"/>
</dbReference>
<dbReference type="PROSITE" id="PS50850">
    <property type="entry name" value="MFS"/>
    <property type="match status" value="1"/>
</dbReference>
<evidence type="ECO:0000256" key="3">
    <source>
        <dbReference type="ARBA" id="ARBA00022448"/>
    </source>
</evidence>
<dbReference type="PROSITE" id="PS00216">
    <property type="entry name" value="SUGAR_TRANSPORT_1"/>
    <property type="match status" value="1"/>
</dbReference>
<keyword evidence="3" id="KW-0813">Transport</keyword>
<evidence type="ECO:0000256" key="7">
    <source>
        <dbReference type="SAM" id="MobiDB-lite"/>
    </source>
</evidence>
<proteinExistence type="inferred from homology"/>
<evidence type="ECO:0000256" key="2">
    <source>
        <dbReference type="ARBA" id="ARBA00010992"/>
    </source>
</evidence>
<organism evidence="11 12">
    <name type="scientific">Pyrenophora tritici-repentis</name>
    <dbReference type="NCBI Taxonomy" id="45151"/>
    <lineage>
        <taxon>Eukaryota</taxon>
        <taxon>Fungi</taxon>
        <taxon>Dikarya</taxon>
        <taxon>Ascomycota</taxon>
        <taxon>Pezizomycotina</taxon>
        <taxon>Dothideomycetes</taxon>
        <taxon>Pleosporomycetidae</taxon>
        <taxon>Pleosporales</taxon>
        <taxon>Pleosporineae</taxon>
        <taxon>Pleosporaceae</taxon>
        <taxon>Pyrenophora</taxon>
    </lineage>
</organism>
<feature type="transmembrane region" description="Helical" evidence="8">
    <location>
        <begin position="364"/>
        <end position="384"/>
    </location>
</feature>
<dbReference type="NCBIfam" id="TIGR00879">
    <property type="entry name" value="SP"/>
    <property type="match status" value="1"/>
</dbReference>
<reference evidence="11" key="2">
    <citation type="journal article" date="2022" name="bioRxiv">
        <title>A global pangenome for the wheat fungal pathogen Pyrenophora tritici-repentis and prediction of effector protein structural homology.</title>
        <authorList>
            <person name="Moolhuijzen P."/>
            <person name="See P.T."/>
            <person name="Shi G."/>
            <person name="Powell H.R."/>
            <person name="Cockram J."/>
            <person name="Jorgensen L.N."/>
            <person name="Benslimane H."/>
            <person name="Strelkov S.E."/>
            <person name="Turner J."/>
            <person name="Liu Z."/>
            <person name="Moffat C.S."/>
        </authorList>
    </citation>
    <scope>NUCLEOTIDE SEQUENCE</scope>
    <source>
        <strain evidence="11">86-124</strain>
    </source>
</reference>
<keyword evidence="4 8" id="KW-0812">Transmembrane</keyword>
<evidence type="ECO:0000256" key="8">
    <source>
        <dbReference type="SAM" id="Phobius"/>
    </source>
</evidence>
<reference evidence="11" key="1">
    <citation type="submission" date="2021-05" db="EMBL/GenBank/DDBJ databases">
        <authorList>
            <person name="Moolhuijzen P.M."/>
            <person name="Moffat C.S."/>
        </authorList>
    </citation>
    <scope>NUCLEOTIDE SEQUENCE</scope>
    <source>
        <strain evidence="11">86-124</strain>
    </source>
</reference>
<feature type="compositionally biased region" description="Low complexity" evidence="7">
    <location>
        <begin position="62"/>
        <end position="80"/>
    </location>
</feature>
<evidence type="ECO:0000313" key="12">
    <source>
        <dbReference type="Proteomes" id="UP000249757"/>
    </source>
</evidence>
<dbReference type="InterPro" id="IPR003663">
    <property type="entry name" value="Sugar/inositol_transpt"/>
</dbReference>
<dbReference type="EMBL" id="NRDI02000091">
    <property type="protein sequence ID" value="KAI1506930.1"/>
    <property type="molecule type" value="Genomic_DNA"/>
</dbReference>
<name>A0A922ST66_9PLEO</name>
<dbReference type="FunFam" id="1.20.1250.20:FF:000061">
    <property type="entry name" value="MFS sugar transporter"/>
    <property type="match status" value="1"/>
</dbReference>
<keyword evidence="5 8" id="KW-1133">Transmembrane helix</keyword>
<dbReference type="SUPFAM" id="SSF103473">
    <property type="entry name" value="MFS general substrate transporter"/>
    <property type="match status" value="1"/>
</dbReference>
<dbReference type="GO" id="GO:0005351">
    <property type="term" value="F:carbohydrate:proton symporter activity"/>
    <property type="evidence" value="ECO:0007669"/>
    <property type="project" value="TreeGrafter"/>
</dbReference>
<feature type="transmembrane region" description="Helical" evidence="8">
    <location>
        <begin position="277"/>
        <end position="302"/>
    </location>
</feature>
<comment type="caution">
    <text evidence="11">The sequence shown here is derived from an EMBL/GenBank/DDBJ whole genome shotgun (WGS) entry which is preliminary data.</text>
</comment>
<feature type="transmembrane region" description="Helical" evidence="8">
    <location>
        <begin position="521"/>
        <end position="544"/>
    </location>
</feature>
<comment type="similarity">
    <text evidence="2">Belongs to the major facilitator superfamily. Sugar transporter (TC 2.A.1.1) family.</text>
</comment>
<dbReference type="Pfam" id="PF00083">
    <property type="entry name" value="Sugar_tr"/>
    <property type="match status" value="1"/>
</dbReference>
<dbReference type="InterPro" id="IPR036259">
    <property type="entry name" value="MFS_trans_sf"/>
</dbReference>
<feature type="transmembrane region" description="Helical" evidence="8">
    <location>
        <begin position="618"/>
        <end position="636"/>
    </location>
</feature>
<feature type="region of interest" description="Disordered" evidence="7">
    <location>
        <begin position="38"/>
        <end position="105"/>
    </location>
</feature>
<evidence type="ECO:0000313" key="11">
    <source>
        <dbReference type="EMBL" id="KAI1516896.1"/>
    </source>
</evidence>
<sequence>MSFNYRNFALPTQSYTRVYELPPLPALQLVAVSDTDIPESPDPSLYQHTSLSSLSHTAKTNTTEPDSPTYPDSPSSSSHTANTEATESYSPIYPDSPSLFPILCPTEEDDETLPTLSIGSPPELRTGIFAGVGLVEPVTASQDTSTRCLRRAGKLVLRKLHMAREVGAEKKTEKKSSKMGKFYGLKGTQLNVAIAVIAGTDFALFGYDQGVMGGLLTLKSFVKYFPEIDSVNPPPGSSTSHAATIQAITVGAYTLGCFFGAVATIWLGNMLGRKKTIFIGSAIMVVGAILQTASFGLAQLIVGRWITGLGNGMNTSTVPTWQSETSKPHRRGQMVMIEGSMIVFGVMLSYWLDLGFSFLEPSSIAWRFPIAFQIILALFILALIPGLPESPRWLVLKGREDEALEVLAALSNLPPTDKKIQAELQAVKDVTLEMARGGFRDCFKMNKNRNFHRTVLAYVNQMFQQISGINLVTYYAATIFENSIGLSPFLSRLLSACNGTEYWIASWIAIFTIEKFGRRSLMIFGAAGMSMSMAVLAGATSNIGNKSLGLLATVFLFVFNSFFAVGWLGMTWLYPAEITPLSIRAPANAISTTANWIFNFLVVMITPPAFANIGYKTYIIFAVINAAMVPSVYFFFPETAYRSLEEMDEIFHKTTGAFDVVSVANNMPHRYDKRGELLIDYADTEQAMDAERRRSSVVAAGQNGVFEKEEGKEIREHVGK</sequence>
<feature type="compositionally biased region" description="Polar residues" evidence="7">
    <location>
        <begin position="46"/>
        <end position="61"/>
    </location>
</feature>
<dbReference type="InterPro" id="IPR005828">
    <property type="entry name" value="MFS_sugar_transport-like"/>
</dbReference>
<dbReference type="InterPro" id="IPR020846">
    <property type="entry name" value="MFS_dom"/>
</dbReference>
<feature type="domain" description="Major facilitator superfamily (MFS) profile" evidence="9">
    <location>
        <begin position="194"/>
        <end position="640"/>
    </location>
</feature>
<evidence type="ECO:0000259" key="9">
    <source>
        <dbReference type="PROSITE" id="PS50850"/>
    </source>
</evidence>
<gene>
    <name evidence="11" type="ORF">Ptr86124_003833</name>
    <name evidence="10" type="ORF">Ptr86124_014129</name>
</gene>
<evidence type="ECO:0000256" key="6">
    <source>
        <dbReference type="ARBA" id="ARBA00023136"/>
    </source>
</evidence>
<reference evidence="12" key="3">
    <citation type="journal article" date="2022" name="Microb. Genom.">
        <title>A global pangenome for the wheat fungal pathogen Pyrenophora tritici-repentis and prediction of effector protein structural homology.</title>
        <authorList>
            <person name="Moolhuijzen P.M."/>
            <person name="See P.T."/>
            <person name="Shi G."/>
            <person name="Powell H.R."/>
            <person name="Cockram J."/>
            <person name="Jorgensen L.N."/>
            <person name="Benslimane H."/>
            <person name="Strelkov S.E."/>
            <person name="Turner J."/>
            <person name="Liu Z."/>
            <person name="Moffat C.S."/>
        </authorList>
    </citation>
    <scope>NUCLEOTIDE SEQUENCE [LARGE SCALE GENOMIC DNA]</scope>
</reference>
<keyword evidence="6 8" id="KW-0472">Membrane</keyword>
<keyword evidence="12" id="KW-1185">Reference proteome</keyword>
<evidence type="ECO:0000256" key="4">
    <source>
        <dbReference type="ARBA" id="ARBA00022692"/>
    </source>
</evidence>
<dbReference type="PANTHER" id="PTHR48022:SF68">
    <property type="entry name" value="MAJOR FACILITATOR SUPERFAMILY (MFS) PROFILE DOMAIN-CONTAINING PROTEIN-RELATED"/>
    <property type="match status" value="1"/>
</dbReference>
<dbReference type="OrthoDB" id="6612291at2759"/>
<dbReference type="InterPro" id="IPR005829">
    <property type="entry name" value="Sugar_transporter_CS"/>
</dbReference>